<keyword evidence="7 13" id="KW-0812">Transmembrane</keyword>
<dbReference type="PANTHER" id="PTHR30433">
    <property type="entry name" value="CHEMOTAXIS PROTEIN MOTA"/>
    <property type="match status" value="1"/>
</dbReference>
<evidence type="ECO:0000256" key="1">
    <source>
        <dbReference type="ARBA" id="ARBA00004429"/>
    </source>
</evidence>
<feature type="domain" description="MotA/TolQ/ExbB proton channel" evidence="14">
    <location>
        <begin position="137"/>
        <end position="237"/>
    </location>
</feature>
<keyword evidence="3" id="KW-0813">Transport</keyword>
<feature type="transmembrane region" description="Helical" evidence="13">
    <location>
        <begin position="171"/>
        <end position="189"/>
    </location>
</feature>
<reference evidence="16" key="2">
    <citation type="submission" date="2020-02" db="EMBL/GenBank/DDBJ databases">
        <authorList>
            <consortium name="NCBI Pathogen Detection Project"/>
        </authorList>
    </citation>
    <scope>NUCLEOTIDE SEQUENCE</scope>
    <source>
        <strain evidence="16">MA.CK_97/00011857</strain>
    </source>
</reference>
<evidence type="ECO:0000256" key="10">
    <source>
        <dbReference type="ARBA" id="ARBA00022989"/>
    </source>
</evidence>
<evidence type="ECO:0000256" key="6">
    <source>
        <dbReference type="ARBA" id="ARBA00022519"/>
    </source>
</evidence>
<proteinExistence type="inferred from homology"/>
<accession>A0A756YGK2</accession>
<dbReference type="GO" id="GO:1902600">
    <property type="term" value="P:proton transmembrane transport"/>
    <property type="evidence" value="ECO:0007669"/>
    <property type="project" value="UniProtKB-KW"/>
</dbReference>
<evidence type="ECO:0000256" key="13">
    <source>
        <dbReference type="SAM" id="Phobius"/>
    </source>
</evidence>
<evidence type="ECO:0000259" key="15">
    <source>
        <dbReference type="Pfam" id="PF20560"/>
    </source>
</evidence>
<evidence type="ECO:0000256" key="11">
    <source>
        <dbReference type="ARBA" id="ARBA00023065"/>
    </source>
</evidence>
<dbReference type="Pfam" id="PF01618">
    <property type="entry name" value="MotA_ExbB"/>
    <property type="match status" value="1"/>
</dbReference>
<comment type="subcellular location">
    <subcellularLocation>
        <location evidence="1">Cell inner membrane</location>
        <topology evidence="1">Multi-pass membrane protein</topology>
    </subcellularLocation>
</comment>
<dbReference type="InterPro" id="IPR046786">
    <property type="entry name" value="MotA_N"/>
</dbReference>
<dbReference type="PROSITE" id="PS01307">
    <property type="entry name" value="MOTA"/>
    <property type="match status" value="1"/>
</dbReference>
<dbReference type="InterPro" id="IPR022522">
    <property type="entry name" value="Flagellar_motor_stator_MotA"/>
</dbReference>
<comment type="caution">
    <text evidence="16">The sequence shown here is derived from an EMBL/GenBank/DDBJ whole genome shotgun (WGS) entry which is preliminary data.</text>
</comment>
<name>A0A756YGK2_SALER</name>
<keyword evidence="10 13" id="KW-1133">Transmembrane helix</keyword>
<reference evidence="16" key="1">
    <citation type="journal article" date="2018" name="Genome Biol.">
        <title>SKESA: strategic k-mer extension for scrupulous assemblies.</title>
        <authorList>
            <person name="Souvorov A."/>
            <person name="Agarwala R."/>
            <person name="Lipman D.J."/>
        </authorList>
    </citation>
    <scope>NUCLEOTIDE SEQUENCE</scope>
    <source>
        <strain evidence="16">MA.CK_97/00011857</strain>
    </source>
</reference>
<dbReference type="GO" id="GO:0006935">
    <property type="term" value="P:chemotaxis"/>
    <property type="evidence" value="ECO:0007669"/>
    <property type="project" value="UniProtKB-KW"/>
</dbReference>
<feature type="transmembrane region" description="Helical" evidence="13">
    <location>
        <begin position="201"/>
        <end position="227"/>
    </location>
</feature>
<keyword evidence="8" id="KW-0283">Flagellar rotation</keyword>
<dbReference type="InterPro" id="IPR047055">
    <property type="entry name" value="MotA-like"/>
</dbReference>
<evidence type="ECO:0000256" key="9">
    <source>
        <dbReference type="ARBA" id="ARBA00022781"/>
    </source>
</evidence>
<keyword evidence="5" id="KW-0145">Chemotaxis</keyword>
<evidence type="ECO:0000256" key="8">
    <source>
        <dbReference type="ARBA" id="ARBA00022779"/>
    </source>
</evidence>
<evidence type="ECO:0000256" key="4">
    <source>
        <dbReference type="ARBA" id="ARBA00022475"/>
    </source>
</evidence>
<protein>
    <submittedName>
        <fullName evidence="16">Flagellar motor stator protein MotA</fullName>
    </submittedName>
</protein>
<dbReference type="Pfam" id="PF20560">
    <property type="entry name" value="MotA_N"/>
    <property type="match status" value="1"/>
</dbReference>
<evidence type="ECO:0000256" key="3">
    <source>
        <dbReference type="ARBA" id="ARBA00022448"/>
    </source>
</evidence>
<keyword evidence="12 13" id="KW-0472">Membrane</keyword>
<evidence type="ECO:0000259" key="14">
    <source>
        <dbReference type="Pfam" id="PF01618"/>
    </source>
</evidence>
<evidence type="ECO:0000313" key="16">
    <source>
        <dbReference type="EMBL" id="HAG0390736.1"/>
    </source>
</evidence>
<keyword evidence="16" id="KW-0969">Cilium</keyword>
<dbReference type="GO" id="GO:0005886">
    <property type="term" value="C:plasma membrane"/>
    <property type="evidence" value="ECO:0007669"/>
    <property type="project" value="UniProtKB-SubCell"/>
</dbReference>
<feature type="transmembrane region" description="Helical" evidence="13">
    <location>
        <begin position="34"/>
        <end position="57"/>
    </location>
</feature>
<gene>
    <name evidence="16" type="primary">motA</name>
    <name evidence="16" type="ORF">G8S59_004033</name>
</gene>
<feature type="transmembrane region" description="Helical" evidence="13">
    <location>
        <begin position="6"/>
        <end position="27"/>
    </location>
</feature>
<organism evidence="16">
    <name type="scientific">Salmonella enterica</name>
    <name type="common">Salmonella choleraesuis</name>
    <dbReference type="NCBI Taxonomy" id="28901"/>
    <lineage>
        <taxon>Bacteria</taxon>
        <taxon>Pseudomonadati</taxon>
        <taxon>Pseudomonadota</taxon>
        <taxon>Gammaproteobacteria</taxon>
        <taxon>Enterobacterales</taxon>
        <taxon>Enterobacteriaceae</taxon>
        <taxon>Salmonella</taxon>
    </lineage>
</organism>
<dbReference type="AlphaFoldDB" id="A0A756YGK2"/>
<feature type="domain" description="Motility protein A N-terminal" evidence="15">
    <location>
        <begin position="4"/>
        <end position="93"/>
    </location>
</feature>
<keyword evidence="6" id="KW-0997">Cell inner membrane</keyword>
<evidence type="ECO:0000256" key="5">
    <source>
        <dbReference type="ARBA" id="ARBA00022500"/>
    </source>
</evidence>
<evidence type="ECO:0000256" key="12">
    <source>
        <dbReference type="ARBA" id="ARBA00023136"/>
    </source>
</evidence>
<keyword evidence="16" id="KW-0966">Cell projection</keyword>
<dbReference type="GO" id="GO:0071978">
    <property type="term" value="P:bacterial-type flagellum-dependent swarming motility"/>
    <property type="evidence" value="ECO:0007669"/>
    <property type="project" value="InterPro"/>
</dbReference>
<keyword evidence="16" id="KW-0282">Flagellum</keyword>
<evidence type="ECO:0000256" key="7">
    <source>
        <dbReference type="ARBA" id="ARBA00022692"/>
    </source>
</evidence>
<dbReference type="EMBL" id="DAAXCJ010000012">
    <property type="protein sequence ID" value="HAG0390736.1"/>
    <property type="molecule type" value="Genomic_DNA"/>
</dbReference>
<keyword evidence="4" id="KW-1003">Cell membrane</keyword>
<dbReference type="InterPro" id="IPR000540">
    <property type="entry name" value="Flag_MotA_CS"/>
</dbReference>
<dbReference type="NCBIfam" id="TIGR03818">
    <property type="entry name" value="MotA1"/>
    <property type="match status" value="1"/>
</dbReference>
<comment type="similarity">
    <text evidence="2">Belongs to the MotA family.</text>
</comment>
<sequence>MLVIIGYVFVFLTVFGGFALSGGNLLVLFQPTELLIIGGAGVGAFIIGNNGKAIFAVGKVFPRLFRGSRYSKTLYMDLMAMMFLLLNKGRQHGLMALENDIEDPKNSAIFSAYPRLLGDPVIMNFLVDYIRLMISGSMNAFELESLMDEEIETCEQEHEMPAHSLQTAGDGLPAFGIVAAVMGVVNALGAVDKPATELGELIAHAMVGTFLGILLAYGFVLPLASLIRLKSAEYIKVLQCIKITLLSSMNGYAPQIAIEFGRKTLFSRERPSFSELEEHVQQVKNANSNTGSSGK</sequence>
<keyword evidence="11" id="KW-0406">Ion transport</keyword>
<keyword evidence="9" id="KW-0375">Hydrogen ion transport</keyword>
<evidence type="ECO:0000256" key="2">
    <source>
        <dbReference type="ARBA" id="ARBA00008038"/>
    </source>
</evidence>
<dbReference type="InterPro" id="IPR002898">
    <property type="entry name" value="MotA_ExbB_proton_chnl"/>
</dbReference>
<dbReference type="PANTHER" id="PTHR30433:SF4">
    <property type="entry name" value="MOTILITY PROTEIN A"/>
    <property type="match status" value="1"/>
</dbReference>